<reference evidence="2" key="1">
    <citation type="submission" date="2021-05" db="EMBL/GenBank/DDBJ databases">
        <authorList>
            <person name="Sun Q."/>
            <person name="Inoue M."/>
        </authorList>
    </citation>
    <scope>NUCLEOTIDE SEQUENCE</scope>
    <source>
        <strain evidence="2">VKM B-3255</strain>
    </source>
</reference>
<dbReference type="InterPro" id="IPR007627">
    <property type="entry name" value="RNA_pol_sigma70_r2"/>
</dbReference>
<dbReference type="Proteomes" id="UP001166585">
    <property type="component" value="Unassembled WGS sequence"/>
</dbReference>
<dbReference type="Gene3D" id="1.10.1740.10">
    <property type="match status" value="1"/>
</dbReference>
<organism evidence="2 3">
    <name type="scientific">Ancylobacter radicis</name>
    <dbReference type="NCBI Taxonomy" id="2836179"/>
    <lineage>
        <taxon>Bacteria</taxon>
        <taxon>Pseudomonadati</taxon>
        <taxon>Pseudomonadota</taxon>
        <taxon>Alphaproteobacteria</taxon>
        <taxon>Hyphomicrobiales</taxon>
        <taxon>Xanthobacteraceae</taxon>
        <taxon>Ancylobacter</taxon>
    </lineage>
</organism>
<dbReference type="InterPro" id="IPR013325">
    <property type="entry name" value="RNA_pol_sigma_r2"/>
</dbReference>
<keyword evidence="3" id="KW-1185">Reference proteome</keyword>
<protein>
    <recommendedName>
        <fullName evidence="1">RNA polymerase sigma-70 region 2 domain-containing protein</fullName>
    </recommendedName>
</protein>
<name>A0ABS5R9Z3_9HYPH</name>
<dbReference type="EMBL" id="JAHCQH010000020">
    <property type="protein sequence ID" value="MBS9478483.1"/>
    <property type="molecule type" value="Genomic_DNA"/>
</dbReference>
<sequence>MPVLAAASDLGHLFRTEHERLMRAMRRLVGSAVTAEDLVQDVFVGLLRGDAFMGAENKQAYLARCATNIALTDVCSGASTGYVYQSFDGPGDDVIGRDAANEANLQLFRIGLNYRF</sequence>
<evidence type="ECO:0000259" key="1">
    <source>
        <dbReference type="Pfam" id="PF04542"/>
    </source>
</evidence>
<evidence type="ECO:0000313" key="3">
    <source>
        <dbReference type="Proteomes" id="UP001166585"/>
    </source>
</evidence>
<accession>A0ABS5R9Z3</accession>
<dbReference type="Pfam" id="PF04542">
    <property type="entry name" value="Sigma70_r2"/>
    <property type="match status" value="1"/>
</dbReference>
<comment type="caution">
    <text evidence="2">The sequence shown here is derived from an EMBL/GenBank/DDBJ whole genome shotgun (WGS) entry which is preliminary data.</text>
</comment>
<dbReference type="SUPFAM" id="SSF88946">
    <property type="entry name" value="Sigma2 domain of RNA polymerase sigma factors"/>
    <property type="match status" value="1"/>
</dbReference>
<gene>
    <name evidence="2" type="ORF">KIP89_15320</name>
</gene>
<proteinExistence type="predicted"/>
<evidence type="ECO:0000313" key="2">
    <source>
        <dbReference type="EMBL" id="MBS9478483.1"/>
    </source>
</evidence>
<feature type="domain" description="RNA polymerase sigma-70 region 2" evidence="1">
    <location>
        <begin position="13"/>
        <end position="72"/>
    </location>
</feature>